<comment type="pathway">
    <text evidence="1">Bacterial outer membrane biogenesis; lipooligosaccharide biosynthesis.</text>
</comment>
<evidence type="ECO:0000256" key="1">
    <source>
        <dbReference type="ARBA" id="ARBA00005068"/>
    </source>
</evidence>
<proteinExistence type="predicted"/>
<sequence length="269" mass="30110">MFDIYVISLSSSERRESIAKVLTERVAAFRFEDAVDGRELTDAQVDDIYDEEAARDRYGRPLTRGELGCFMSHRSAWRRIAESGRSAVVIEDDALLEAVFFERVLTASEALLASAADIVLLGRSKLCRASAARAYLQEPLKRSRMIDGLIVGVPFKQWTSGSVAYWIAHDGARKALAHTEGAIGALLDDWPWHRSHGSLRVAELRPYAAWEAFETMQSSLESARSGYGRPRSASHAAAVWPLRHMRTVVRWMMVLAFTVTGSRGRMFKS</sequence>
<gene>
    <name evidence="5" type="ORF">FVF58_13025</name>
</gene>
<dbReference type="Pfam" id="PF01755">
    <property type="entry name" value="Glyco_transf_25"/>
    <property type="match status" value="1"/>
</dbReference>
<dbReference type="AlphaFoldDB" id="A0A5B0H9Y9"/>
<dbReference type="UniPathway" id="UPA00820"/>
<feature type="domain" description="Glycosyl transferase family 25" evidence="4">
    <location>
        <begin position="3"/>
        <end position="180"/>
    </location>
</feature>
<comment type="pathway">
    <text evidence="2">Glycan metabolism; lacto-N-neotetraose biosynthesis.</text>
</comment>
<comment type="caution">
    <text evidence="5">The sequence shown here is derived from an EMBL/GenBank/DDBJ whole genome shotgun (WGS) entry which is preliminary data.</text>
</comment>
<evidence type="ECO:0000313" key="5">
    <source>
        <dbReference type="EMBL" id="KAA1012036.1"/>
    </source>
</evidence>
<accession>A0A5B0H9Y9</accession>
<evidence type="ECO:0000259" key="4">
    <source>
        <dbReference type="Pfam" id="PF01755"/>
    </source>
</evidence>
<evidence type="ECO:0000313" key="6">
    <source>
        <dbReference type="Proteomes" id="UP000325273"/>
    </source>
</evidence>
<dbReference type="Proteomes" id="UP000325273">
    <property type="component" value="Unassembled WGS sequence"/>
</dbReference>
<keyword evidence="5" id="KW-0808">Transferase</keyword>
<keyword evidence="3" id="KW-0448">Lipopolysaccharide biosynthesis</keyword>
<reference evidence="5 6" key="1">
    <citation type="submission" date="2019-08" db="EMBL/GenBank/DDBJ databases">
        <title>Paraburkholderia sp. DCY113.</title>
        <authorList>
            <person name="Kang J."/>
        </authorList>
    </citation>
    <scope>NUCLEOTIDE SEQUENCE [LARGE SCALE GENOMIC DNA]</scope>
    <source>
        <strain evidence="5 6">DCY113</strain>
    </source>
</reference>
<dbReference type="RefSeq" id="WP_149670307.1">
    <property type="nucleotide sequence ID" value="NZ_VTUZ01000007.1"/>
</dbReference>
<protein>
    <submittedName>
        <fullName evidence="5">Glycosyltransferase family 25 protein</fullName>
    </submittedName>
</protein>
<dbReference type="UniPathway" id="UPA00501"/>
<dbReference type="CDD" id="cd06532">
    <property type="entry name" value="Glyco_transf_25"/>
    <property type="match status" value="1"/>
</dbReference>
<organism evidence="5 6">
    <name type="scientific">Paraburkholderia panacisoli</name>
    <dbReference type="NCBI Taxonomy" id="2603818"/>
    <lineage>
        <taxon>Bacteria</taxon>
        <taxon>Pseudomonadati</taxon>
        <taxon>Pseudomonadota</taxon>
        <taxon>Betaproteobacteria</taxon>
        <taxon>Burkholderiales</taxon>
        <taxon>Burkholderiaceae</taxon>
        <taxon>Paraburkholderia</taxon>
    </lineage>
</organism>
<dbReference type="GO" id="GO:0009103">
    <property type="term" value="P:lipopolysaccharide biosynthetic process"/>
    <property type="evidence" value="ECO:0007669"/>
    <property type="project" value="UniProtKB-KW"/>
</dbReference>
<dbReference type="EMBL" id="VTUZ01000007">
    <property type="protein sequence ID" value="KAA1012036.1"/>
    <property type="molecule type" value="Genomic_DNA"/>
</dbReference>
<dbReference type="GO" id="GO:0016740">
    <property type="term" value="F:transferase activity"/>
    <property type="evidence" value="ECO:0007669"/>
    <property type="project" value="UniProtKB-KW"/>
</dbReference>
<name>A0A5B0H9Y9_9BURK</name>
<evidence type="ECO:0000256" key="3">
    <source>
        <dbReference type="ARBA" id="ARBA00022985"/>
    </source>
</evidence>
<keyword evidence="6" id="KW-1185">Reference proteome</keyword>
<evidence type="ECO:0000256" key="2">
    <source>
        <dbReference type="ARBA" id="ARBA00005222"/>
    </source>
</evidence>
<dbReference type="InterPro" id="IPR002654">
    <property type="entry name" value="Glyco_trans_25"/>
</dbReference>